<dbReference type="Gene3D" id="3.30.230.10">
    <property type="match status" value="1"/>
</dbReference>
<evidence type="ECO:0000313" key="9">
    <source>
        <dbReference type="EMBL" id="SEA13360.1"/>
    </source>
</evidence>
<dbReference type="RefSeq" id="WP_028906619.1">
    <property type="nucleotide sequence ID" value="NZ_FNRF01000001.1"/>
</dbReference>
<name>A0A1M7IKF6_XYLRU</name>
<evidence type="ECO:0000256" key="3">
    <source>
        <dbReference type="ARBA" id="ARBA00022722"/>
    </source>
</evidence>
<dbReference type="EMBL" id="FRCJ01000003">
    <property type="protein sequence ID" value="SHM41264.1"/>
    <property type="molecule type" value="Genomic_DNA"/>
</dbReference>
<accession>A0A1M7IKF6</accession>
<dbReference type="GO" id="GO:0030677">
    <property type="term" value="C:ribonuclease P complex"/>
    <property type="evidence" value="ECO:0007669"/>
    <property type="project" value="TreeGrafter"/>
</dbReference>
<organism evidence="10 12">
    <name type="scientific">Xylanibacter ruminicola</name>
    <name type="common">Prevotella ruminicola</name>
    <dbReference type="NCBI Taxonomy" id="839"/>
    <lineage>
        <taxon>Bacteria</taxon>
        <taxon>Pseudomonadati</taxon>
        <taxon>Bacteroidota</taxon>
        <taxon>Bacteroidia</taxon>
        <taxon>Bacteroidales</taxon>
        <taxon>Prevotellaceae</taxon>
        <taxon>Xylanibacter</taxon>
    </lineage>
</organism>
<reference evidence="9 11" key="1">
    <citation type="submission" date="2016-10" db="EMBL/GenBank/DDBJ databases">
        <authorList>
            <person name="de Groot N.N."/>
        </authorList>
    </citation>
    <scope>NUCLEOTIDE SEQUENCE [LARGE SCALE GENOMIC DNA]</scope>
    <source>
        <strain evidence="9 11">D31d</strain>
    </source>
</reference>
<evidence type="ECO:0000256" key="4">
    <source>
        <dbReference type="ARBA" id="ARBA00022759"/>
    </source>
</evidence>
<dbReference type="GO" id="GO:0001682">
    <property type="term" value="P:tRNA 5'-leader removal"/>
    <property type="evidence" value="ECO:0007669"/>
    <property type="project" value="UniProtKB-UniRule"/>
</dbReference>
<proteinExistence type="inferred from homology"/>
<dbReference type="AlphaFoldDB" id="A0A1M7IKF6"/>
<dbReference type="GO" id="GO:0004526">
    <property type="term" value="F:ribonuclease P activity"/>
    <property type="evidence" value="ECO:0007669"/>
    <property type="project" value="UniProtKB-UniRule"/>
</dbReference>
<keyword evidence="2 7" id="KW-0819">tRNA processing</keyword>
<dbReference type="NCBIfam" id="TIGR00188">
    <property type="entry name" value="rnpA"/>
    <property type="match status" value="1"/>
</dbReference>
<dbReference type="GO" id="GO:0000049">
    <property type="term" value="F:tRNA binding"/>
    <property type="evidence" value="ECO:0007669"/>
    <property type="project" value="UniProtKB-UniRule"/>
</dbReference>
<evidence type="ECO:0000313" key="11">
    <source>
        <dbReference type="Proteomes" id="UP000182257"/>
    </source>
</evidence>
<dbReference type="PANTHER" id="PTHR33992:SF1">
    <property type="entry name" value="RIBONUCLEASE P PROTEIN COMPONENT"/>
    <property type="match status" value="1"/>
</dbReference>
<dbReference type="Pfam" id="PF00825">
    <property type="entry name" value="Ribonuclease_P"/>
    <property type="match status" value="1"/>
</dbReference>
<keyword evidence="4 7" id="KW-0255">Endonuclease</keyword>
<evidence type="ECO:0000256" key="5">
    <source>
        <dbReference type="ARBA" id="ARBA00022801"/>
    </source>
</evidence>
<evidence type="ECO:0000256" key="6">
    <source>
        <dbReference type="ARBA" id="ARBA00022884"/>
    </source>
</evidence>
<dbReference type="Proteomes" id="UP000184280">
    <property type="component" value="Unassembled WGS sequence"/>
</dbReference>
<dbReference type="OrthoDB" id="1524972at2"/>
<dbReference type="GO" id="GO:0042781">
    <property type="term" value="F:3'-tRNA processing endoribonuclease activity"/>
    <property type="evidence" value="ECO:0007669"/>
    <property type="project" value="TreeGrafter"/>
</dbReference>
<dbReference type="InterPro" id="IPR014721">
    <property type="entry name" value="Ribsml_uS5_D2-typ_fold_subgr"/>
</dbReference>
<keyword evidence="5 7" id="KW-0378">Hydrolase</keyword>
<sequence length="130" mass="14983">MTTAPTFSKEERIVSNLLIETLFEKGNSHSLTAYPLRAVFLKTEHHEGCAPVQLLISVPKKRFKHAVDRNRVKRQVREAYRKNKSLLEGKVNEGEMLLIAIIWLTDKHFPTLDVEKKMISLMKQIAKDKA</sequence>
<gene>
    <name evidence="7" type="primary">rnpA</name>
    <name evidence="10" type="ORF">SAMN04488494_1916</name>
    <name evidence="9" type="ORF">SAMN05216462_0745</name>
</gene>
<dbReference type="InterPro" id="IPR020568">
    <property type="entry name" value="Ribosomal_Su5_D2-typ_SF"/>
</dbReference>
<comment type="subunit">
    <text evidence="7">Consists of a catalytic RNA component (M1 or rnpB) and a protein subunit.</text>
</comment>
<dbReference type="PANTHER" id="PTHR33992">
    <property type="entry name" value="RIBONUCLEASE P PROTEIN COMPONENT"/>
    <property type="match status" value="1"/>
</dbReference>
<comment type="catalytic activity">
    <reaction evidence="7">
        <text>Endonucleolytic cleavage of RNA, removing 5'-extranucleotides from tRNA precursor.</text>
        <dbReference type="EC" id="3.1.26.5"/>
    </reaction>
</comment>
<keyword evidence="6 7" id="KW-0694">RNA-binding</keyword>
<dbReference type="HAMAP" id="MF_00227">
    <property type="entry name" value="RNase_P"/>
    <property type="match status" value="1"/>
</dbReference>
<evidence type="ECO:0000256" key="7">
    <source>
        <dbReference type="HAMAP-Rule" id="MF_00227"/>
    </source>
</evidence>
<dbReference type="EC" id="3.1.26.5" evidence="7 8"/>
<reference evidence="10 12" key="2">
    <citation type="submission" date="2016-11" db="EMBL/GenBank/DDBJ databases">
        <authorList>
            <person name="Jaros S."/>
            <person name="Januszkiewicz K."/>
            <person name="Wedrychowicz H."/>
        </authorList>
    </citation>
    <scope>NUCLEOTIDE SEQUENCE [LARGE SCALE GENOMIC DNA]</scope>
    <source>
        <strain evidence="10 12">BPI-34</strain>
    </source>
</reference>
<dbReference type="EMBL" id="FNRF01000001">
    <property type="protein sequence ID" value="SEA13360.1"/>
    <property type="molecule type" value="Genomic_DNA"/>
</dbReference>
<dbReference type="PROSITE" id="PS00648">
    <property type="entry name" value="RIBONUCLEASE_P"/>
    <property type="match status" value="1"/>
</dbReference>
<evidence type="ECO:0000256" key="2">
    <source>
        <dbReference type="ARBA" id="ARBA00022694"/>
    </source>
</evidence>
<dbReference type="Proteomes" id="UP000182257">
    <property type="component" value="Unassembled WGS sequence"/>
</dbReference>
<comment type="similarity">
    <text evidence="7">Belongs to the RnpA family.</text>
</comment>
<dbReference type="InterPro" id="IPR020539">
    <property type="entry name" value="RNase_P_CS"/>
</dbReference>
<protein>
    <recommendedName>
        <fullName evidence="7 8">Ribonuclease P protein component</fullName>
        <shortName evidence="7">RNase P protein</shortName>
        <shortName evidence="7">RNaseP protein</shortName>
        <ecNumber evidence="7 8">3.1.26.5</ecNumber>
    </recommendedName>
    <alternativeName>
        <fullName evidence="7">Protein C5</fullName>
    </alternativeName>
</protein>
<evidence type="ECO:0000313" key="10">
    <source>
        <dbReference type="EMBL" id="SHM41264.1"/>
    </source>
</evidence>
<evidence type="ECO:0000256" key="1">
    <source>
        <dbReference type="ARBA" id="ARBA00002663"/>
    </source>
</evidence>
<comment type="function">
    <text evidence="1 7">RNaseP catalyzes the removal of the 5'-leader sequence from pre-tRNA to produce the mature 5'-terminus. It can also cleave other RNA substrates such as 4.5S RNA. The protein component plays an auxiliary but essential role in vivo by binding to the 5'-leader sequence and broadening the substrate specificity of the ribozyme.</text>
</comment>
<dbReference type="SUPFAM" id="SSF54211">
    <property type="entry name" value="Ribosomal protein S5 domain 2-like"/>
    <property type="match status" value="1"/>
</dbReference>
<keyword evidence="3 7" id="KW-0540">Nuclease</keyword>
<evidence type="ECO:0000313" key="12">
    <source>
        <dbReference type="Proteomes" id="UP000184280"/>
    </source>
</evidence>
<evidence type="ECO:0000256" key="8">
    <source>
        <dbReference type="NCBIfam" id="TIGR00188"/>
    </source>
</evidence>
<dbReference type="InterPro" id="IPR000100">
    <property type="entry name" value="RNase_P"/>
</dbReference>